<dbReference type="Pfam" id="PF00005">
    <property type="entry name" value="ABC_tran"/>
    <property type="match status" value="2"/>
</dbReference>
<dbReference type="RefSeq" id="WP_161827201.1">
    <property type="nucleotide sequence ID" value="NZ_WVIC01000070.1"/>
</dbReference>
<dbReference type="SMART" id="SM00382">
    <property type="entry name" value="AAA"/>
    <property type="match status" value="1"/>
</dbReference>
<dbReference type="GO" id="GO:0016887">
    <property type="term" value="F:ATP hydrolysis activity"/>
    <property type="evidence" value="ECO:0007669"/>
    <property type="project" value="InterPro"/>
</dbReference>
<accession>A0A8K2A2X2</accession>
<dbReference type="Proteomes" id="UP000607397">
    <property type="component" value="Unassembled WGS sequence"/>
</dbReference>
<feature type="domain" description="ABC transporter" evidence="3">
    <location>
        <begin position="19"/>
        <end position="254"/>
    </location>
</feature>
<keyword evidence="1" id="KW-0547">Nucleotide-binding</keyword>
<dbReference type="InterPro" id="IPR017871">
    <property type="entry name" value="ABC_transporter-like_CS"/>
</dbReference>
<keyword evidence="5" id="KW-1185">Reference proteome</keyword>
<dbReference type="InterPro" id="IPR003439">
    <property type="entry name" value="ABC_transporter-like_ATP-bd"/>
</dbReference>
<dbReference type="PROSITE" id="PS00211">
    <property type="entry name" value="ABC_TRANSPORTER_1"/>
    <property type="match status" value="1"/>
</dbReference>
<dbReference type="PANTHER" id="PTHR43790:SF4">
    <property type="entry name" value="GUANOSINE IMPORT ATP-BINDING PROTEIN NUPO"/>
    <property type="match status" value="1"/>
</dbReference>
<dbReference type="PANTHER" id="PTHR43790">
    <property type="entry name" value="CARBOHYDRATE TRANSPORT ATP-BINDING PROTEIN MG119-RELATED"/>
    <property type="match status" value="1"/>
</dbReference>
<organism evidence="4 5">
    <name type="scientific">Petrachloros mirabilis ULC683</name>
    <dbReference type="NCBI Taxonomy" id="2781853"/>
    <lineage>
        <taxon>Bacteria</taxon>
        <taxon>Bacillati</taxon>
        <taxon>Cyanobacteriota</taxon>
        <taxon>Cyanophyceae</taxon>
        <taxon>Synechococcales</taxon>
        <taxon>Petrachlorosaceae</taxon>
        <taxon>Petrachloros</taxon>
        <taxon>Petrachloros mirabilis</taxon>
    </lineage>
</organism>
<evidence type="ECO:0000313" key="5">
    <source>
        <dbReference type="Proteomes" id="UP000607397"/>
    </source>
</evidence>
<evidence type="ECO:0000259" key="3">
    <source>
        <dbReference type="PROSITE" id="PS50893"/>
    </source>
</evidence>
<dbReference type="InterPro" id="IPR003593">
    <property type="entry name" value="AAA+_ATPase"/>
</dbReference>
<dbReference type="PROSITE" id="PS50893">
    <property type="entry name" value="ABC_TRANSPORTER_2"/>
    <property type="match status" value="2"/>
</dbReference>
<reference evidence="4" key="1">
    <citation type="submission" date="2019-12" db="EMBL/GenBank/DDBJ databases">
        <title>High-Quality draft genome sequences of three cyanobacteria isolated from the limestone walls of the Old Cathedral of Coimbra.</title>
        <authorList>
            <person name="Tiago I."/>
            <person name="Soares F."/>
            <person name="Portugal A."/>
        </authorList>
    </citation>
    <scope>NUCLEOTIDE SEQUENCE [LARGE SCALE GENOMIC DNA]</scope>
    <source>
        <strain evidence="4">C</strain>
    </source>
</reference>
<evidence type="ECO:0000256" key="2">
    <source>
        <dbReference type="ARBA" id="ARBA00022840"/>
    </source>
</evidence>
<dbReference type="AlphaFoldDB" id="A0A8K2A2X2"/>
<name>A0A8K2A2X2_9CYAN</name>
<dbReference type="InterPro" id="IPR027417">
    <property type="entry name" value="P-loop_NTPase"/>
</dbReference>
<keyword evidence="2 4" id="KW-0067">ATP-binding</keyword>
<gene>
    <name evidence="4" type="ORF">GS597_19915</name>
</gene>
<dbReference type="Gene3D" id="3.40.50.300">
    <property type="entry name" value="P-loop containing nucleotide triphosphate hydrolases"/>
    <property type="match status" value="2"/>
</dbReference>
<dbReference type="SUPFAM" id="SSF52540">
    <property type="entry name" value="P-loop containing nucleoside triphosphate hydrolases"/>
    <property type="match status" value="2"/>
</dbReference>
<dbReference type="EMBL" id="WVIC01000070">
    <property type="protein sequence ID" value="NCJ08732.1"/>
    <property type="molecule type" value="Genomic_DNA"/>
</dbReference>
<evidence type="ECO:0000313" key="4">
    <source>
        <dbReference type="EMBL" id="NCJ08732.1"/>
    </source>
</evidence>
<protein>
    <submittedName>
        <fullName evidence="4">ATP-binding cassette domain-containing protein</fullName>
    </submittedName>
</protein>
<dbReference type="CDD" id="cd03216">
    <property type="entry name" value="ABC_Carb_Monos_I"/>
    <property type="match status" value="1"/>
</dbReference>
<evidence type="ECO:0000256" key="1">
    <source>
        <dbReference type="ARBA" id="ARBA00022741"/>
    </source>
</evidence>
<dbReference type="GO" id="GO:0005524">
    <property type="term" value="F:ATP binding"/>
    <property type="evidence" value="ECO:0007669"/>
    <property type="project" value="UniProtKB-KW"/>
</dbReference>
<proteinExistence type="predicted"/>
<feature type="domain" description="ABC transporter" evidence="3">
    <location>
        <begin position="272"/>
        <end position="516"/>
    </location>
</feature>
<dbReference type="InterPro" id="IPR050107">
    <property type="entry name" value="ABC_carbohydrate_import_ATPase"/>
</dbReference>
<sequence>MNTTLTHQSHTEVLVPPELEVVRMTKKFGHLTALDDVSLHLRPGTFHALLGENGAGKSTLVKCIMGFYRPDHGDVIVDRHSRTIDSPRDAHRYGIGMVYQHFTSVPAMTVAENLVLSRYETSNFINWKQELQALDTFMETAPFQVPLSTPVSQLAAGQKQKLEILKQIYLKARILILDEPTSVLTPQEADEVLGLLRETVTQGRLSVLIISHKFREVTAFCDEITVLRKGKFAGTGLVKNLSIADMSEMMMGERRQPKPVHKTTHLQQNPILQIQQLHAHKDNGAEALAGLSLTVQSGEILGIAGISGNGQRELVEVLAGQRPATQGQILVNSEVYRSTRAEMYRHRVYTLPEEPLRNACVPHMSVAENLALRTFDRPPQSKAGVWLVLKMIRQMAAGLIDTFKIKTPSAETPVGNLSGGNVQRTVLARELSSERIQLLIAANPCFGLDFAAVEDIHGQILAARNQNVAVLLVSEDLDELLKLADRITVMSEGRLVYESAIAEADFATIGRSMAGH</sequence>
<comment type="caution">
    <text evidence="4">The sequence shown here is derived from an EMBL/GenBank/DDBJ whole genome shotgun (WGS) entry which is preliminary data.</text>
</comment>
<dbReference type="CDD" id="cd03215">
    <property type="entry name" value="ABC_Carb_Monos_II"/>
    <property type="match status" value="1"/>
</dbReference>